<accession>A0A3B5QWK6</accession>
<dbReference type="InterPro" id="IPR036179">
    <property type="entry name" value="Ig-like_dom_sf"/>
</dbReference>
<evidence type="ECO:0000313" key="6">
    <source>
        <dbReference type="Ensembl" id="ENSXMAP00000034781.1"/>
    </source>
</evidence>
<dbReference type="PANTHER" id="PTHR35971">
    <property type="entry name" value="SI:DKEY-31G6.6"/>
    <property type="match status" value="1"/>
</dbReference>
<dbReference type="SMART" id="SM00409">
    <property type="entry name" value="IG"/>
    <property type="match status" value="3"/>
</dbReference>
<keyword evidence="3" id="KW-0597">Phosphoprotein</keyword>
<evidence type="ECO:0000256" key="2">
    <source>
        <dbReference type="ARBA" id="ARBA00022490"/>
    </source>
</evidence>
<organism evidence="6 7">
    <name type="scientific">Xiphophorus maculatus</name>
    <name type="common">Southern platyfish</name>
    <name type="synonym">Platypoecilus maculatus</name>
    <dbReference type="NCBI Taxonomy" id="8083"/>
    <lineage>
        <taxon>Eukaryota</taxon>
        <taxon>Metazoa</taxon>
        <taxon>Chordata</taxon>
        <taxon>Craniata</taxon>
        <taxon>Vertebrata</taxon>
        <taxon>Euteleostomi</taxon>
        <taxon>Actinopterygii</taxon>
        <taxon>Neopterygii</taxon>
        <taxon>Teleostei</taxon>
        <taxon>Neoteleostei</taxon>
        <taxon>Acanthomorphata</taxon>
        <taxon>Ovalentaria</taxon>
        <taxon>Atherinomorphae</taxon>
        <taxon>Cyprinodontiformes</taxon>
        <taxon>Poeciliidae</taxon>
        <taxon>Poeciliinae</taxon>
        <taxon>Xiphophorus</taxon>
    </lineage>
</organism>
<dbReference type="AlphaFoldDB" id="A0A3B5QWK6"/>
<dbReference type="Pfam" id="PF07679">
    <property type="entry name" value="I-set"/>
    <property type="match status" value="3"/>
</dbReference>
<reference evidence="7" key="1">
    <citation type="submission" date="2012-01" db="EMBL/GenBank/DDBJ databases">
        <authorList>
            <person name="Walter R."/>
            <person name="Schartl M."/>
            <person name="Warren W."/>
        </authorList>
    </citation>
    <scope>NUCLEOTIDE SEQUENCE [LARGE SCALE GENOMIC DNA]</scope>
    <source>
        <strain evidence="7">JP 163 A</strain>
    </source>
</reference>
<dbReference type="Ensembl" id="ENSXMAT00000040577.1">
    <property type="protein sequence ID" value="ENSXMAP00000034781.1"/>
    <property type="gene ID" value="ENSXMAG00000022590.1"/>
</dbReference>
<dbReference type="InterPro" id="IPR007110">
    <property type="entry name" value="Ig-like_dom"/>
</dbReference>
<dbReference type="GO" id="GO:0005737">
    <property type="term" value="C:cytoplasm"/>
    <property type="evidence" value="ECO:0007669"/>
    <property type="project" value="UniProtKB-SubCell"/>
</dbReference>
<dbReference type="InterPro" id="IPR013783">
    <property type="entry name" value="Ig-like_fold"/>
</dbReference>
<name>A0A3B5QWK6_XIPMA</name>
<dbReference type="InterPro" id="IPR052385">
    <property type="entry name" value="Obscurin/Obscurin-like_Reg"/>
</dbReference>
<feature type="domain" description="Ig-like" evidence="5">
    <location>
        <begin position="127"/>
        <end position="211"/>
    </location>
</feature>
<dbReference type="GeneTree" id="ENSGT00940000168428"/>
<dbReference type="STRING" id="8083.ENSXMAP00000034781"/>
<protein>
    <recommendedName>
        <fullName evidence="5">Ig-like domain-containing protein</fullName>
    </recommendedName>
</protein>
<feature type="domain" description="Ig-like" evidence="5">
    <location>
        <begin position="35"/>
        <end position="122"/>
    </location>
</feature>
<keyword evidence="7" id="KW-1185">Reference proteome</keyword>
<proteinExistence type="predicted"/>
<dbReference type="SUPFAM" id="SSF48726">
    <property type="entry name" value="Immunoglobulin"/>
    <property type="match status" value="3"/>
</dbReference>
<evidence type="ECO:0000313" key="7">
    <source>
        <dbReference type="Proteomes" id="UP000002852"/>
    </source>
</evidence>
<keyword evidence="4" id="KW-1015">Disulfide bond</keyword>
<sequence length="332" mass="37546">MIHVLRIGKARNFLQRTLKIFKINLLYINCLQYFPALPVTFKKEVENLEVKEGDSAAFCCELSKPGAPVDWRKGRVILKAGYKYEMKQERGLTKLIINNVEENDAGKYTCKTEDSQSTAELTVKELPPFFQEELQSVEAEEGGSACLYCEISKLGVPIQWKKDRLPIRASRKYEVRQDGCFLQLYIKDLKPEDSGSYTCQAGSAETSATVSVRETAPFFKKELRSLEAEEGGAAFLQCELSKPGLSVQWKKNKLPLRASRKYEIKQDGCMFQLHINDLKPEDSGSYSCQAGNTETTANVTVRGDNSVIRVNLMGELSYYNKPPKMHFSCSRI</sequence>
<dbReference type="InterPro" id="IPR003599">
    <property type="entry name" value="Ig_sub"/>
</dbReference>
<dbReference type="FunFam" id="2.60.40.10:FF:000228">
    <property type="entry name" value="obscurin isoform X4"/>
    <property type="match status" value="1"/>
</dbReference>
<dbReference type="PANTHER" id="PTHR35971:SF5">
    <property type="entry name" value="OBSCURIN LIKE CYTOSKELETAL ADAPTOR 1"/>
    <property type="match status" value="1"/>
</dbReference>
<evidence type="ECO:0000259" key="5">
    <source>
        <dbReference type="PROSITE" id="PS50835"/>
    </source>
</evidence>
<dbReference type="Gene3D" id="2.60.40.10">
    <property type="entry name" value="Immunoglobulins"/>
    <property type="match status" value="3"/>
</dbReference>
<reference evidence="6" key="3">
    <citation type="submission" date="2025-08" db="UniProtKB">
        <authorList>
            <consortium name="Ensembl"/>
        </authorList>
    </citation>
    <scope>IDENTIFICATION</scope>
    <source>
        <strain evidence="6">JP 163 A</strain>
    </source>
</reference>
<reference evidence="7" key="2">
    <citation type="journal article" date="2013" name="Nat. Genet.">
        <title>The genome of the platyfish, Xiphophorus maculatus, provides insights into evolutionary adaptation and several complex traits.</title>
        <authorList>
            <person name="Schartl M."/>
            <person name="Walter R.B."/>
            <person name="Shen Y."/>
            <person name="Garcia T."/>
            <person name="Catchen J."/>
            <person name="Amores A."/>
            <person name="Braasch I."/>
            <person name="Chalopin D."/>
            <person name="Volff J.N."/>
            <person name="Lesch K.P."/>
            <person name="Bisazza A."/>
            <person name="Minx P."/>
            <person name="Hillier L."/>
            <person name="Wilson R.K."/>
            <person name="Fuerstenberg S."/>
            <person name="Boore J."/>
            <person name="Searle S."/>
            <person name="Postlethwait J.H."/>
            <person name="Warren W.C."/>
        </authorList>
    </citation>
    <scope>NUCLEOTIDE SEQUENCE [LARGE SCALE GENOMIC DNA]</scope>
    <source>
        <strain evidence="7">JP 163 A</strain>
    </source>
</reference>
<dbReference type="InterPro" id="IPR013098">
    <property type="entry name" value="Ig_I-set"/>
</dbReference>
<evidence type="ECO:0000256" key="4">
    <source>
        <dbReference type="ARBA" id="ARBA00023157"/>
    </source>
</evidence>
<reference evidence="6" key="4">
    <citation type="submission" date="2025-09" db="UniProtKB">
        <authorList>
            <consortium name="Ensembl"/>
        </authorList>
    </citation>
    <scope>IDENTIFICATION</scope>
    <source>
        <strain evidence="6">JP 163 A</strain>
    </source>
</reference>
<dbReference type="InterPro" id="IPR003598">
    <property type="entry name" value="Ig_sub2"/>
</dbReference>
<evidence type="ECO:0000256" key="1">
    <source>
        <dbReference type="ARBA" id="ARBA00004496"/>
    </source>
</evidence>
<evidence type="ECO:0000256" key="3">
    <source>
        <dbReference type="ARBA" id="ARBA00022553"/>
    </source>
</evidence>
<dbReference type="SMART" id="SM00408">
    <property type="entry name" value="IGc2"/>
    <property type="match status" value="3"/>
</dbReference>
<dbReference type="OMA" id="DICIEDS"/>
<keyword evidence="2" id="KW-0963">Cytoplasm</keyword>
<comment type="subcellular location">
    <subcellularLocation>
        <location evidence="1">Cytoplasm</location>
    </subcellularLocation>
</comment>
<dbReference type="InParanoid" id="A0A3B5QWK6"/>
<feature type="domain" description="Ig-like" evidence="5">
    <location>
        <begin position="217"/>
        <end position="300"/>
    </location>
</feature>
<dbReference type="PROSITE" id="PS50835">
    <property type="entry name" value="IG_LIKE"/>
    <property type="match status" value="3"/>
</dbReference>
<dbReference type="FunFam" id="2.60.40.10:FF:000707">
    <property type="entry name" value="Obscurin, cytoskeletal calmodulin and titin-interacting RhoGEF"/>
    <property type="match status" value="2"/>
</dbReference>
<dbReference type="Proteomes" id="UP000002852">
    <property type="component" value="Unassembled WGS sequence"/>
</dbReference>